<evidence type="ECO:0000313" key="1">
    <source>
        <dbReference type="EMBL" id="KAL0106245.1"/>
    </source>
</evidence>
<protein>
    <recommendedName>
        <fullName evidence="3">Sema domain-containing protein</fullName>
    </recommendedName>
</protein>
<dbReference type="EMBL" id="JADYXP020000018">
    <property type="protein sequence ID" value="KAL0106245.1"/>
    <property type="molecule type" value="Genomic_DNA"/>
</dbReference>
<organism evidence="1 2">
    <name type="scientific">Cardiocondyla obscurior</name>
    <dbReference type="NCBI Taxonomy" id="286306"/>
    <lineage>
        <taxon>Eukaryota</taxon>
        <taxon>Metazoa</taxon>
        <taxon>Ecdysozoa</taxon>
        <taxon>Arthropoda</taxon>
        <taxon>Hexapoda</taxon>
        <taxon>Insecta</taxon>
        <taxon>Pterygota</taxon>
        <taxon>Neoptera</taxon>
        <taxon>Endopterygota</taxon>
        <taxon>Hymenoptera</taxon>
        <taxon>Apocrita</taxon>
        <taxon>Aculeata</taxon>
        <taxon>Formicoidea</taxon>
        <taxon>Formicidae</taxon>
        <taxon>Myrmicinae</taxon>
        <taxon>Cardiocondyla</taxon>
    </lineage>
</organism>
<comment type="caution">
    <text evidence="1">The sequence shown here is derived from an EMBL/GenBank/DDBJ whole genome shotgun (WGS) entry which is preliminary data.</text>
</comment>
<proteinExistence type="predicted"/>
<sequence>MIHFLDAPSPFRTRSLAEKADREFAYVCVTSVSSDKLGRDVNFQRDVNCITIGDTQAFACGALNTRSDMLSAKEYRTVWRKRVSISSVVSSSIREFTIYVVARNEALCHVKHVCFYLI</sequence>
<dbReference type="Proteomes" id="UP001430953">
    <property type="component" value="Unassembled WGS sequence"/>
</dbReference>
<gene>
    <name evidence="1" type="ORF">PUN28_016149</name>
</gene>
<evidence type="ECO:0008006" key="3">
    <source>
        <dbReference type="Google" id="ProtNLM"/>
    </source>
</evidence>
<accession>A0AAW2EW53</accession>
<reference evidence="1 2" key="1">
    <citation type="submission" date="2023-03" db="EMBL/GenBank/DDBJ databases">
        <title>High recombination rates correlate with genetic variation in Cardiocondyla obscurior ants.</title>
        <authorList>
            <person name="Errbii M."/>
        </authorList>
    </citation>
    <scope>NUCLEOTIDE SEQUENCE [LARGE SCALE GENOMIC DNA]</scope>
    <source>
        <strain evidence="1">Alpha-2009</strain>
        <tissue evidence="1">Whole body</tissue>
    </source>
</reference>
<keyword evidence="2" id="KW-1185">Reference proteome</keyword>
<name>A0AAW2EW53_9HYME</name>
<dbReference type="AlphaFoldDB" id="A0AAW2EW53"/>
<evidence type="ECO:0000313" key="2">
    <source>
        <dbReference type="Proteomes" id="UP001430953"/>
    </source>
</evidence>